<dbReference type="InterPro" id="IPR029046">
    <property type="entry name" value="LolA/LolB/LppX"/>
</dbReference>
<dbReference type="SUPFAM" id="SSF89392">
    <property type="entry name" value="Prokaryotic lipoproteins and lipoprotein localization factors"/>
    <property type="match status" value="1"/>
</dbReference>
<evidence type="ECO:0000256" key="3">
    <source>
        <dbReference type="ARBA" id="ARBA00022729"/>
    </source>
</evidence>
<sequence>MIRPFLLMLCLMASVVSSVSLSANTPENIKALKSMMPEACNFSGEFTQTKQIKSLPVPLVSMGEFIYSCDLGLIWKTQKPIVESLVFTNQKLNFLVPEKLSVENLDGVQHDFLANLLLGLMAGNTEFITKEFDIQISKNDATGVELSLVPKNKMVKQAIDSVALAKPSAKNELQISITDKNQQVTRIVSSETQQYAMNDKLSKDAAFSESCASLSADGCKLLLNPVRITTSGQN</sequence>
<evidence type="ECO:0000256" key="2">
    <source>
        <dbReference type="ARBA" id="ARBA00022448"/>
    </source>
</evidence>
<organism evidence="6 7">
    <name type="scientific">Cocleimonas flava</name>
    <dbReference type="NCBI Taxonomy" id="634765"/>
    <lineage>
        <taxon>Bacteria</taxon>
        <taxon>Pseudomonadati</taxon>
        <taxon>Pseudomonadota</taxon>
        <taxon>Gammaproteobacteria</taxon>
        <taxon>Thiotrichales</taxon>
        <taxon>Thiotrichaceae</taxon>
        <taxon>Cocleimonas</taxon>
    </lineage>
</organism>
<name>A0A4R1ESJ4_9GAMM</name>
<keyword evidence="6" id="KW-0449">Lipoprotein</keyword>
<gene>
    <name evidence="6" type="ORF">EV695_3620</name>
</gene>
<dbReference type="GO" id="GO:0015031">
    <property type="term" value="P:protein transport"/>
    <property type="evidence" value="ECO:0007669"/>
    <property type="project" value="UniProtKB-KW"/>
</dbReference>
<reference evidence="6 7" key="1">
    <citation type="submission" date="2019-03" db="EMBL/GenBank/DDBJ databases">
        <title>Genomic Encyclopedia of Type Strains, Phase IV (KMG-IV): sequencing the most valuable type-strain genomes for metagenomic binning, comparative biology and taxonomic classification.</title>
        <authorList>
            <person name="Goeker M."/>
        </authorList>
    </citation>
    <scope>NUCLEOTIDE SEQUENCE [LARGE SCALE GENOMIC DNA]</scope>
    <source>
        <strain evidence="6 7">DSM 24830</strain>
    </source>
</reference>
<dbReference type="EMBL" id="SMFQ01000005">
    <property type="protein sequence ID" value="TCJ82882.1"/>
    <property type="molecule type" value="Genomic_DNA"/>
</dbReference>
<evidence type="ECO:0000313" key="6">
    <source>
        <dbReference type="EMBL" id="TCJ82882.1"/>
    </source>
</evidence>
<keyword evidence="2" id="KW-0813">Transport</keyword>
<keyword evidence="7" id="KW-1185">Reference proteome</keyword>
<feature type="signal peptide" evidence="5">
    <location>
        <begin position="1"/>
        <end position="22"/>
    </location>
</feature>
<evidence type="ECO:0000256" key="1">
    <source>
        <dbReference type="ARBA" id="ARBA00011245"/>
    </source>
</evidence>
<evidence type="ECO:0000256" key="4">
    <source>
        <dbReference type="ARBA" id="ARBA00022927"/>
    </source>
</evidence>
<comment type="subunit">
    <text evidence="1">Monomer.</text>
</comment>
<protein>
    <submittedName>
        <fullName evidence="6">Outer membrane lipoprotein carrier protein LolA</fullName>
    </submittedName>
</protein>
<evidence type="ECO:0000256" key="5">
    <source>
        <dbReference type="SAM" id="SignalP"/>
    </source>
</evidence>
<keyword evidence="4" id="KW-0653">Protein transport</keyword>
<dbReference type="CDD" id="cd16325">
    <property type="entry name" value="LolA"/>
    <property type="match status" value="1"/>
</dbReference>
<dbReference type="AlphaFoldDB" id="A0A4R1ESJ4"/>
<dbReference type="RefSeq" id="WP_131907380.1">
    <property type="nucleotide sequence ID" value="NZ_BAAAFU010000007.1"/>
</dbReference>
<comment type="caution">
    <text evidence="6">The sequence shown here is derived from an EMBL/GenBank/DDBJ whole genome shotgun (WGS) entry which is preliminary data.</text>
</comment>
<proteinExistence type="predicted"/>
<evidence type="ECO:0000313" key="7">
    <source>
        <dbReference type="Proteomes" id="UP000294887"/>
    </source>
</evidence>
<keyword evidence="3 5" id="KW-0732">Signal</keyword>
<dbReference type="Proteomes" id="UP000294887">
    <property type="component" value="Unassembled WGS sequence"/>
</dbReference>
<dbReference type="Gene3D" id="2.50.20.10">
    <property type="entry name" value="Lipoprotein localisation LolA/LolB/LppX"/>
    <property type="match status" value="1"/>
</dbReference>
<dbReference type="InterPro" id="IPR004564">
    <property type="entry name" value="OM_lipoprot_carrier_LolA-like"/>
</dbReference>
<feature type="chain" id="PRO_5020258533" evidence="5">
    <location>
        <begin position="23"/>
        <end position="234"/>
    </location>
</feature>
<accession>A0A4R1ESJ4</accession>
<dbReference type="Pfam" id="PF03548">
    <property type="entry name" value="LolA"/>
    <property type="match status" value="1"/>
</dbReference>
<dbReference type="OrthoDB" id="5700849at2"/>